<keyword evidence="1" id="KW-0732">Signal</keyword>
<feature type="chain" id="PRO_5017578043" description="Fibronectin type III domain-containing protein" evidence="1">
    <location>
        <begin position="22"/>
        <end position="677"/>
    </location>
</feature>
<evidence type="ECO:0008006" key="4">
    <source>
        <dbReference type="Google" id="ProtNLM"/>
    </source>
</evidence>
<dbReference type="Gene3D" id="2.60.40.10">
    <property type="entry name" value="Immunoglobulins"/>
    <property type="match status" value="3"/>
</dbReference>
<proteinExistence type="predicted"/>
<dbReference type="EMBL" id="QNUL01000003">
    <property type="protein sequence ID" value="REA63236.1"/>
    <property type="molecule type" value="Genomic_DNA"/>
</dbReference>
<gene>
    <name evidence="2" type="ORF">DSL64_06375</name>
</gene>
<dbReference type="SUPFAM" id="SSF49265">
    <property type="entry name" value="Fibronectin type III"/>
    <property type="match status" value="2"/>
</dbReference>
<evidence type="ECO:0000313" key="3">
    <source>
        <dbReference type="Proteomes" id="UP000256373"/>
    </source>
</evidence>
<feature type="signal peptide" evidence="1">
    <location>
        <begin position="1"/>
        <end position="21"/>
    </location>
</feature>
<dbReference type="InterPro" id="IPR013783">
    <property type="entry name" value="Ig-like_fold"/>
</dbReference>
<protein>
    <recommendedName>
        <fullName evidence="4">Fibronectin type III domain-containing protein</fullName>
    </recommendedName>
</protein>
<evidence type="ECO:0000313" key="2">
    <source>
        <dbReference type="EMBL" id="REA63236.1"/>
    </source>
</evidence>
<organism evidence="2 3">
    <name type="scientific">Dyadobacter luteus</name>
    <dbReference type="NCBI Taxonomy" id="2259619"/>
    <lineage>
        <taxon>Bacteria</taxon>
        <taxon>Pseudomonadati</taxon>
        <taxon>Bacteroidota</taxon>
        <taxon>Cytophagia</taxon>
        <taxon>Cytophagales</taxon>
        <taxon>Spirosomataceae</taxon>
        <taxon>Dyadobacter</taxon>
    </lineage>
</organism>
<name>A0A3D8YF64_9BACT</name>
<comment type="caution">
    <text evidence="2">The sequence shown here is derived from an EMBL/GenBank/DDBJ whole genome shotgun (WGS) entry which is preliminary data.</text>
</comment>
<dbReference type="OrthoDB" id="923194at2"/>
<evidence type="ECO:0000256" key="1">
    <source>
        <dbReference type="SAM" id="SignalP"/>
    </source>
</evidence>
<accession>A0A3D8YF64</accession>
<keyword evidence="3" id="KW-1185">Reference proteome</keyword>
<dbReference type="Proteomes" id="UP000256373">
    <property type="component" value="Unassembled WGS sequence"/>
</dbReference>
<sequence length="677" mass="74812">MKLTTIISLGLLILCQIPSLAQIGASEGKEAVYVYLSDRRLSAQTPMENLTGVNLYRSIGNEAFKPLGRVQAAGTQEDFKRVAGQTILHDIQIQKNLKSEQDAWEYVRKNPLLNDYGIIVLNPDFSVAMGAVYKDEEVKKAGAKSIRYKAEFITVDGKVNKTSEANLTLGIPPVIAKPLLENIIEADSSVIVTWKLQVASSPDATLGEIWMREKANMPFKKAGYAFANRDEKNENISFIWQQRVKPGLSYGFYIVPQTLVNLAGPTSDTVSLVSKNFRNLPQIPIASVRDTVSGIFISWKTIGDLSFLGGIVIERSKLPSEGYTVLDTISATATSYLDIQVLPSTLYHYRFRMLSIRGSLSEPSAHVSHRMFAKRRAIEAPEGVRIAKNSSGNTVISWKQVVSPEVSSYQVFRTLQGSEQFNPISNITQDTTFTDTTVHNSRIVYKYAVKTLNYENRTSELSHAVFGSPGDIILPKTPYDVEGYTEPGKITLRWKDMVAYDACIRGYAVYRKAIGAGSKPNETELSPQTLLTNGFKKISEELVREVIFADKTTTPGMSYAYAVTATDQFGVEGNALGTKKLTSSRTALRAPEIYVRKTSKGIEVTWDDVLVSGIDKYLIFSRGNGQKDAVLIAEIQPGKEVYVIPNVRAGQLHFYSMQISAKGIKSPVGVEKSARVD</sequence>
<dbReference type="RefSeq" id="WP_115829824.1">
    <property type="nucleotide sequence ID" value="NZ_QNUL01000003.1"/>
</dbReference>
<dbReference type="AlphaFoldDB" id="A0A3D8YF64"/>
<reference evidence="2 3" key="1">
    <citation type="submission" date="2018-07" db="EMBL/GenBank/DDBJ databases">
        <title>Dyadobacter roseus sp. nov., isolated from rose rhizosphere soil.</title>
        <authorList>
            <person name="Chen L."/>
        </authorList>
    </citation>
    <scope>NUCLEOTIDE SEQUENCE [LARGE SCALE GENOMIC DNA]</scope>
    <source>
        <strain evidence="2 3">RS19</strain>
    </source>
</reference>
<dbReference type="InterPro" id="IPR036116">
    <property type="entry name" value="FN3_sf"/>
</dbReference>